<dbReference type="PRINTS" id="PR00313">
    <property type="entry name" value="CABNDNGRPT"/>
</dbReference>
<dbReference type="GO" id="GO:0005576">
    <property type="term" value="C:extracellular region"/>
    <property type="evidence" value="ECO:0007669"/>
    <property type="project" value="UniProtKB-SubCell"/>
</dbReference>
<evidence type="ECO:0000256" key="2">
    <source>
        <dbReference type="ARBA" id="ARBA00022525"/>
    </source>
</evidence>
<dbReference type="InterPro" id="IPR011049">
    <property type="entry name" value="Serralysin-like_metalloprot_C"/>
</dbReference>
<organism evidence="3 4">
    <name type="scientific">Pseudoprimorskyibacter insulae</name>
    <dbReference type="NCBI Taxonomy" id="1695997"/>
    <lineage>
        <taxon>Bacteria</taxon>
        <taxon>Pseudomonadati</taxon>
        <taxon>Pseudomonadota</taxon>
        <taxon>Alphaproteobacteria</taxon>
        <taxon>Rhodobacterales</taxon>
        <taxon>Paracoccaceae</taxon>
        <taxon>Pseudoprimorskyibacter</taxon>
    </lineage>
</organism>
<keyword evidence="4" id="KW-1185">Reference proteome</keyword>
<accession>A0A2R8AVF0</accession>
<gene>
    <name evidence="3" type="primary">ltxA_15</name>
    <name evidence="3" type="ORF">PRI8871_01803</name>
</gene>
<evidence type="ECO:0000256" key="1">
    <source>
        <dbReference type="ARBA" id="ARBA00004613"/>
    </source>
</evidence>
<dbReference type="InterPro" id="IPR050557">
    <property type="entry name" value="RTX_toxin/Mannuronan_C5-epim"/>
</dbReference>
<dbReference type="AlphaFoldDB" id="A0A2R8AVF0"/>
<dbReference type="PROSITE" id="PS00330">
    <property type="entry name" value="HEMOLYSIN_CALCIUM"/>
    <property type="match status" value="3"/>
</dbReference>
<proteinExistence type="predicted"/>
<evidence type="ECO:0000313" key="4">
    <source>
        <dbReference type="Proteomes" id="UP000244904"/>
    </source>
</evidence>
<dbReference type="RefSeq" id="WP_108885828.1">
    <property type="nucleotide sequence ID" value="NZ_OMOJ01000002.1"/>
</dbReference>
<dbReference type="PANTHER" id="PTHR38340">
    <property type="entry name" value="S-LAYER PROTEIN"/>
    <property type="match status" value="1"/>
</dbReference>
<dbReference type="EMBL" id="OMOJ01000002">
    <property type="protein sequence ID" value="SPF80001.1"/>
    <property type="molecule type" value="Genomic_DNA"/>
</dbReference>
<comment type="subcellular location">
    <subcellularLocation>
        <location evidence="1">Secreted</location>
    </subcellularLocation>
</comment>
<sequence length="333" mass="33784">MLWLAGLMGIMVLGSVAVVTTGLPEDDIDLPDDPAQDEDLGTMPLPDPVSDPNDFELPSIFRAQSANAPTGMKLLGTGDSDTLGGELGTDLINGMGGDDFLSGDGGDDQIWGGAGDDIVMGGDQNDTLHGESGGDAIAGGAGQDDLYGHDGDDTLTGDDGDDALYGGLGADILNGGAGADALLGREGDDTLIGGTGHDTLQGGAGNDALIGFDDDETDYLNGADGDDLLIAGLGDVLSGGDGSDTFLLGDWLRTDAAALTDFSPQDDRMVVVYDDLDMPSAPEVSIGPSTDDPDTVEIRLNGDVVGTVPAKDAPMLHDIIVMAESEANMLNVV</sequence>
<dbReference type="InterPro" id="IPR018511">
    <property type="entry name" value="Hemolysin-typ_Ca-bd_CS"/>
</dbReference>
<reference evidence="4" key="1">
    <citation type="submission" date="2018-03" db="EMBL/GenBank/DDBJ databases">
        <authorList>
            <person name="Rodrigo-Torres L."/>
            <person name="Arahal R. D."/>
            <person name="Lucena T."/>
        </authorList>
    </citation>
    <scope>NUCLEOTIDE SEQUENCE [LARGE SCALE GENOMIC DNA]</scope>
    <source>
        <strain evidence="4">CECT 8871</strain>
    </source>
</reference>
<dbReference type="Pfam" id="PF00353">
    <property type="entry name" value="HemolysinCabind"/>
    <property type="match status" value="5"/>
</dbReference>
<dbReference type="Gene3D" id="2.150.10.10">
    <property type="entry name" value="Serralysin-like metalloprotease, C-terminal"/>
    <property type="match status" value="4"/>
</dbReference>
<dbReference type="OrthoDB" id="7863760at2"/>
<protein>
    <submittedName>
        <fullName evidence="3">Leukotoxin</fullName>
    </submittedName>
</protein>
<evidence type="ECO:0000313" key="3">
    <source>
        <dbReference type="EMBL" id="SPF80001.1"/>
    </source>
</evidence>
<keyword evidence="2" id="KW-0964">Secreted</keyword>
<dbReference type="SUPFAM" id="SSF51120">
    <property type="entry name" value="beta-Roll"/>
    <property type="match status" value="2"/>
</dbReference>
<dbReference type="Proteomes" id="UP000244904">
    <property type="component" value="Unassembled WGS sequence"/>
</dbReference>
<dbReference type="GO" id="GO:0005509">
    <property type="term" value="F:calcium ion binding"/>
    <property type="evidence" value="ECO:0007669"/>
    <property type="project" value="InterPro"/>
</dbReference>
<name>A0A2R8AVF0_9RHOB</name>
<dbReference type="InterPro" id="IPR001343">
    <property type="entry name" value="Hemolysn_Ca-bd"/>
</dbReference>
<dbReference type="PANTHER" id="PTHR38340:SF1">
    <property type="entry name" value="S-LAYER PROTEIN"/>
    <property type="match status" value="1"/>
</dbReference>